<sequence>MGLDLGLEAAGFEVVLAVECDEQAVATIKANRPSLPVIKSKIEDVSTAEMLKKAGLKAGGAFVVSGGPSCQSFSTAGARRSLGDPRGGLFRHFMRVVEETRPKFFLMENVKGMLSAAIKHRPLNERGPGFPPLEAEEELGSAFRVIVTELRRLNYYTAFDVLNAADFGTPQSRERIIFIGSRDGKRITLPKPTHAEHPKKHQKKWASLRSAIGRFSEIDSPGAKLIASQEKYLKMIPEGGNWRDLPEADQKEALGGAYHSWGGRSGFFRRLSWDKPSPALPTTPNAKATMLCHPTELRPLSVREYARIQQFPDDWKFSGSISSQYRQIGNAVPTGLGQALGMAILDAWNRRNGLAQLGTVETHNEDLVRRMASRPVTMLNPPSMRKKNGNENSTEWDQSRLKKRSDSTQYSATTQVTKAA</sequence>
<dbReference type="AlphaFoldDB" id="A0AAI9IEM7"/>
<dbReference type="NCBIfam" id="TIGR00675">
    <property type="entry name" value="dcm"/>
    <property type="match status" value="1"/>
</dbReference>
<dbReference type="InterPro" id="IPR001525">
    <property type="entry name" value="C5_MeTfrase"/>
</dbReference>
<comment type="similarity">
    <text evidence="7 8">Belongs to the class I-like SAM-binding methyltransferase superfamily. C5-methyltransferase family.</text>
</comment>
<feature type="compositionally biased region" description="Polar residues" evidence="9">
    <location>
        <begin position="407"/>
        <end position="420"/>
    </location>
</feature>
<dbReference type="GO" id="GO:0032259">
    <property type="term" value="P:methylation"/>
    <property type="evidence" value="ECO:0007669"/>
    <property type="project" value="UniProtKB-KW"/>
</dbReference>
<dbReference type="SUPFAM" id="SSF53335">
    <property type="entry name" value="S-adenosyl-L-methionine-dependent methyltransferases"/>
    <property type="match status" value="1"/>
</dbReference>
<dbReference type="InterPro" id="IPR029063">
    <property type="entry name" value="SAM-dependent_MTases_sf"/>
</dbReference>
<feature type="region of interest" description="Disordered" evidence="9">
    <location>
        <begin position="378"/>
        <end position="420"/>
    </location>
</feature>
<dbReference type="GO" id="GO:0009307">
    <property type="term" value="P:DNA restriction-modification system"/>
    <property type="evidence" value="ECO:0007669"/>
    <property type="project" value="UniProtKB-KW"/>
</dbReference>
<dbReference type="InterPro" id="IPR050390">
    <property type="entry name" value="C5-Methyltransferase"/>
</dbReference>
<keyword evidence="5" id="KW-0680">Restriction system</keyword>
<evidence type="ECO:0000256" key="5">
    <source>
        <dbReference type="ARBA" id="ARBA00022747"/>
    </source>
</evidence>
<evidence type="ECO:0000313" key="11">
    <source>
        <dbReference type="Proteomes" id="UP000006772"/>
    </source>
</evidence>
<evidence type="ECO:0000256" key="8">
    <source>
        <dbReference type="RuleBase" id="RU000416"/>
    </source>
</evidence>
<dbReference type="EMBL" id="AEEC02000013">
    <property type="protein sequence ID" value="EOA04726.1"/>
    <property type="molecule type" value="Genomic_DNA"/>
</dbReference>
<name>A0AAI9IEM7_9BURK</name>
<dbReference type="GO" id="GO:0003677">
    <property type="term" value="F:DNA binding"/>
    <property type="evidence" value="ECO:0007669"/>
    <property type="project" value="TreeGrafter"/>
</dbReference>
<dbReference type="PROSITE" id="PS51679">
    <property type="entry name" value="SAM_MT_C5"/>
    <property type="match status" value="1"/>
</dbReference>
<evidence type="ECO:0000256" key="1">
    <source>
        <dbReference type="ARBA" id="ARBA00011975"/>
    </source>
</evidence>
<protein>
    <recommendedName>
        <fullName evidence="1">DNA (cytosine-5-)-methyltransferase</fullName>
        <ecNumber evidence="1">2.1.1.37</ecNumber>
    </recommendedName>
</protein>
<dbReference type="GO" id="GO:0044027">
    <property type="term" value="P:negative regulation of gene expression via chromosomal CpG island methylation"/>
    <property type="evidence" value="ECO:0007669"/>
    <property type="project" value="TreeGrafter"/>
</dbReference>
<feature type="compositionally biased region" description="Basic and acidic residues" evidence="9">
    <location>
        <begin position="397"/>
        <end position="406"/>
    </location>
</feature>
<keyword evidence="2 7" id="KW-0489">Methyltransferase</keyword>
<evidence type="ECO:0000313" key="10">
    <source>
        <dbReference type="EMBL" id="EOA04726.1"/>
    </source>
</evidence>
<comment type="caution">
    <text evidence="10">The sequence shown here is derived from an EMBL/GenBank/DDBJ whole genome shotgun (WGS) entry which is preliminary data.</text>
</comment>
<dbReference type="GO" id="GO:0003886">
    <property type="term" value="F:DNA (cytosine-5-)-methyltransferase activity"/>
    <property type="evidence" value="ECO:0007669"/>
    <property type="project" value="UniProtKB-EC"/>
</dbReference>
<evidence type="ECO:0000256" key="3">
    <source>
        <dbReference type="ARBA" id="ARBA00022679"/>
    </source>
</evidence>
<reference evidence="10 11" key="1">
    <citation type="journal article" date="2013" name="Front. Microbiol.">
        <title>The genome of the endophytic bacterium H. frisingense GSF30(T) identifies diverse strategies in the Herbaspirillum genus to interact with plants.</title>
        <authorList>
            <person name="Straub D."/>
            <person name="Rothballer M."/>
            <person name="Hartmann A."/>
            <person name="Ludewig U."/>
        </authorList>
    </citation>
    <scope>NUCLEOTIDE SEQUENCE [LARGE SCALE GENOMIC DNA]</scope>
    <source>
        <strain evidence="10 11">GSF30</strain>
    </source>
</reference>
<keyword evidence="4 7" id="KW-0949">S-adenosyl-L-methionine</keyword>
<dbReference type="Gene3D" id="3.90.120.10">
    <property type="entry name" value="DNA Methylase, subunit A, domain 2"/>
    <property type="match status" value="1"/>
</dbReference>
<keyword evidence="3 7" id="KW-0808">Transferase</keyword>
<organism evidence="10 11">
    <name type="scientific">Herbaspirillum frisingense GSF30</name>
    <dbReference type="NCBI Taxonomy" id="864073"/>
    <lineage>
        <taxon>Bacteria</taxon>
        <taxon>Pseudomonadati</taxon>
        <taxon>Pseudomonadota</taxon>
        <taxon>Betaproteobacteria</taxon>
        <taxon>Burkholderiales</taxon>
        <taxon>Oxalobacteraceae</taxon>
        <taxon>Herbaspirillum</taxon>
    </lineage>
</organism>
<evidence type="ECO:0000256" key="6">
    <source>
        <dbReference type="ARBA" id="ARBA00047422"/>
    </source>
</evidence>
<dbReference type="Gene3D" id="3.40.50.150">
    <property type="entry name" value="Vaccinia Virus protein VP39"/>
    <property type="match status" value="1"/>
</dbReference>
<dbReference type="Proteomes" id="UP000006772">
    <property type="component" value="Unassembled WGS sequence"/>
</dbReference>
<dbReference type="EC" id="2.1.1.37" evidence="1"/>
<evidence type="ECO:0000256" key="9">
    <source>
        <dbReference type="SAM" id="MobiDB-lite"/>
    </source>
</evidence>
<dbReference type="Pfam" id="PF00145">
    <property type="entry name" value="DNA_methylase"/>
    <property type="match status" value="1"/>
</dbReference>
<dbReference type="PANTHER" id="PTHR10629">
    <property type="entry name" value="CYTOSINE-SPECIFIC METHYLTRANSFERASE"/>
    <property type="match status" value="1"/>
</dbReference>
<dbReference type="PANTHER" id="PTHR10629:SF52">
    <property type="entry name" value="DNA (CYTOSINE-5)-METHYLTRANSFERASE 1"/>
    <property type="match status" value="1"/>
</dbReference>
<feature type="active site" evidence="7">
    <location>
        <position position="70"/>
    </location>
</feature>
<accession>A0AAI9IEM7</accession>
<gene>
    <name evidence="10" type="ORF">HFRIS_011243</name>
</gene>
<proteinExistence type="inferred from homology"/>
<evidence type="ECO:0000256" key="2">
    <source>
        <dbReference type="ARBA" id="ARBA00022603"/>
    </source>
</evidence>
<dbReference type="PRINTS" id="PR00105">
    <property type="entry name" value="C5METTRFRASE"/>
</dbReference>
<evidence type="ECO:0000256" key="4">
    <source>
        <dbReference type="ARBA" id="ARBA00022691"/>
    </source>
</evidence>
<evidence type="ECO:0000256" key="7">
    <source>
        <dbReference type="PROSITE-ProRule" id="PRU01016"/>
    </source>
</evidence>
<comment type="catalytic activity">
    <reaction evidence="6">
        <text>a 2'-deoxycytidine in DNA + S-adenosyl-L-methionine = a 5-methyl-2'-deoxycytidine in DNA + S-adenosyl-L-homocysteine + H(+)</text>
        <dbReference type="Rhea" id="RHEA:13681"/>
        <dbReference type="Rhea" id="RHEA-COMP:11369"/>
        <dbReference type="Rhea" id="RHEA-COMP:11370"/>
        <dbReference type="ChEBI" id="CHEBI:15378"/>
        <dbReference type="ChEBI" id="CHEBI:57856"/>
        <dbReference type="ChEBI" id="CHEBI:59789"/>
        <dbReference type="ChEBI" id="CHEBI:85452"/>
        <dbReference type="ChEBI" id="CHEBI:85454"/>
        <dbReference type="EC" id="2.1.1.37"/>
    </reaction>
</comment>